<dbReference type="InterPro" id="IPR011009">
    <property type="entry name" value="Kinase-like_dom_sf"/>
</dbReference>
<proteinExistence type="predicted"/>
<evidence type="ECO:0000313" key="2">
    <source>
        <dbReference type="EMBL" id="VUC32908.1"/>
    </source>
</evidence>
<organism evidence="2 3">
    <name type="scientific">Bionectria ochroleuca</name>
    <name type="common">Gliocladium roseum</name>
    <dbReference type="NCBI Taxonomy" id="29856"/>
    <lineage>
        <taxon>Eukaryota</taxon>
        <taxon>Fungi</taxon>
        <taxon>Dikarya</taxon>
        <taxon>Ascomycota</taxon>
        <taxon>Pezizomycotina</taxon>
        <taxon>Sordariomycetes</taxon>
        <taxon>Hypocreomycetidae</taxon>
        <taxon>Hypocreales</taxon>
        <taxon>Bionectriaceae</taxon>
        <taxon>Clonostachys</taxon>
    </lineage>
</organism>
<evidence type="ECO:0000256" key="1">
    <source>
        <dbReference type="SAM" id="MobiDB-lite"/>
    </source>
</evidence>
<dbReference type="PANTHER" id="PTHR21310:SF15">
    <property type="entry name" value="AMINOGLYCOSIDE PHOSPHOTRANSFERASE DOMAIN-CONTAINING PROTEIN"/>
    <property type="match status" value="1"/>
</dbReference>
<dbReference type="Proteomes" id="UP000766486">
    <property type="component" value="Unassembled WGS sequence"/>
</dbReference>
<reference evidence="2 3" key="1">
    <citation type="submission" date="2019-06" db="EMBL/GenBank/DDBJ databases">
        <authorList>
            <person name="Broberg M."/>
        </authorList>
    </citation>
    <scope>NUCLEOTIDE SEQUENCE [LARGE SCALE GENOMIC DNA]</scope>
</reference>
<protein>
    <recommendedName>
        <fullName evidence="4">Aminoglycoside phosphotransferase domain-containing protein</fullName>
    </recommendedName>
</protein>
<evidence type="ECO:0000313" key="3">
    <source>
        <dbReference type="Proteomes" id="UP000766486"/>
    </source>
</evidence>
<dbReference type="SUPFAM" id="SSF56112">
    <property type="entry name" value="Protein kinase-like (PK-like)"/>
    <property type="match status" value="1"/>
</dbReference>
<feature type="region of interest" description="Disordered" evidence="1">
    <location>
        <begin position="450"/>
        <end position="476"/>
    </location>
</feature>
<dbReference type="InterPro" id="IPR051678">
    <property type="entry name" value="AGP_Transferase"/>
</dbReference>
<sequence>MEVPSPAAEWTSYKNLQKCSKKRITRCLKRLDQTPALEEAERIFGRKFESKTTAFSAGRKWICIQFLSEPKPGEEDCLAIIMRVRVPPARDNVLSDSFKKNENAGFFREQHSAKVLGEHLNGIRIPAIYHVSPWGSPLANIAGYPFMLMECVRGHKLRDILWHKGIATYSKLDTAIQDHLMSQWAALVAEISTLGSNHIGPIAAFDSVSGAGGTWGDDPTMMYQFTDCGLFTRPSHYFGFNLRRKTLELSQAIMDQHGSDQAVVTAEFLGVLVFGNILLEHFGIGDEEKQPVEFPLVHRTLTEKNILMDDEFNFVALVDLKDALTLPEELQESYAWDCWTNKHSMTKYHSMLIRAEENEKKKGHRILFPPSKVTDNKLKTAFKLYNNLGVDRLRDPIIVRKLLDLAGKPDLYEPMHYLAGCIARHWSSCYGIAAEWAHRPETGRAAYEAAERAMNPEEDDGRCADATDAGFRSQPT</sequence>
<evidence type="ECO:0008006" key="4">
    <source>
        <dbReference type="Google" id="ProtNLM"/>
    </source>
</evidence>
<dbReference type="PANTHER" id="PTHR21310">
    <property type="entry name" value="AMINOGLYCOSIDE PHOSPHOTRANSFERASE-RELATED-RELATED"/>
    <property type="match status" value="1"/>
</dbReference>
<feature type="compositionally biased region" description="Basic and acidic residues" evidence="1">
    <location>
        <begin position="450"/>
        <end position="465"/>
    </location>
</feature>
<dbReference type="EMBL" id="CABFNS010000852">
    <property type="protein sequence ID" value="VUC32908.1"/>
    <property type="molecule type" value="Genomic_DNA"/>
</dbReference>
<keyword evidence="3" id="KW-1185">Reference proteome</keyword>
<name>A0ABY6UQ43_BIOOC</name>
<gene>
    <name evidence="2" type="ORF">CLO192961_LOCUS337008</name>
</gene>
<comment type="caution">
    <text evidence="2">The sequence shown here is derived from an EMBL/GenBank/DDBJ whole genome shotgun (WGS) entry which is preliminary data.</text>
</comment>
<accession>A0ABY6UQ43</accession>